<dbReference type="UniPathway" id="UPA00539"/>
<dbReference type="Pfam" id="PF05402">
    <property type="entry name" value="PqqD"/>
    <property type="match status" value="1"/>
</dbReference>
<evidence type="ECO:0000256" key="2">
    <source>
        <dbReference type="ARBA" id="ARBA00011741"/>
    </source>
</evidence>
<comment type="similarity">
    <text evidence="4">Belongs to the PqqD family.</text>
</comment>
<dbReference type="HOGENOM" id="CLU_163864_2_1_6"/>
<dbReference type="InterPro" id="IPR022479">
    <property type="entry name" value="PqqD_bac"/>
</dbReference>
<dbReference type="GO" id="GO:0018189">
    <property type="term" value="P:pyrroloquinoline quinone biosynthetic process"/>
    <property type="evidence" value="ECO:0007669"/>
    <property type="project" value="UniProtKB-UniRule"/>
</dbReference>
<dbReference type="NCBIfam" id="TIGR03859">
    <property type="entry name" value="PQQ_PqqD"/>
    <property type="match status" value="1"/>
</dbReference>
<dbReference type="NCBIfam" id="NF002535">
    <property type="entry name" value="PRK02079.1"/>
    <property type="match status" value="1"/>
</dbReference>
<dbReference type="InterPro" id="IPR008792">
    <property type="entry name" value="PQQD"/>
</dbReference>
<keyword evidence="3 4" id="KW-0884">PQQ biosynthesis</keyword>
<evidence type="ECO:0000313" key="5">
    <source>
        <dbReference type="EMBL" id="ENX23701.1"/>
    </source>
</evidence>
<evidence type="ECO:0000256" key="4">
    <source>
        <dbReference type="HAMAP-Rule" id="MF_00655"/>
    </source>
</evidence>
<reference evidence="5 6" key="1">
    <citation type="submission" date="2013-02" db="EMBL/GenBank/DDBJ databases">
        <title>The Genome Sequence of Acinetobacter sp. NIPH 2168.</title>
        <authorList>
            <consortium name="The Broad Institute Genome Sequencing Platform"/>
            <consortium name="The Broad Institute Genome Sequencing Center for Infectious Disease"/>
            <person name="Cerqueira G."/>
            <person name="Feldgarden M."/>
            <person name="Courvalin P."/>
            <person name="Perichon B."/>
            <person name="Grillot-Courvalin C."/>
            <person name="Clermont D."/>
            <person name="Rocha E."/>
            <person name="Yoon E.-J."/>
            <person name="Nemec A."/>
            <person name="Walker B."/>
            <person name="Young S.K."/>
            <person name="Zeng Q."/>
            <person name="Gargeya S."/>
            <person name="Fitzgerald M."/>
            <person name="Haas B."/>
            <person name="Abouelleil A."/>
            <person name="Alvarado L."/>
            <person name="Arachchi H.M."/>
            <person name="Berlin A.M."/>
            <person name="Chapman S.B."/>
            <person name="Dewar J."/>
            <person name="Goldberg J."/>
            <person name="Griggs A."/>
            <person name="Gujja S."/>
            <person name="Hansen M."/>
            <person name="Howarth C."/>
            <person name="Imamovic A."/>
            <person name="Larimer J."/>
            <person name="McCowan C."/>
            <person name="Murphy C."/>
            <person name="Neiman D."/>
            <person name="Pearson M."/>
            <person name="Priest M."/>
            <person name="Roberts A."/>
            <person name="Saif S."/>
            <person name="Shea T."/>
            <person name="Sisk P."/>
            <person name="Sykes S."/>
            <person name="Wortman J."/>
            <person name="Nusbaum C."/>
            <person name="Birren B."/>
        </authorList>
    </citation>
    <scope>NUCLEOTIDE SEQUENCE [LARGE SCALE GENOMIC DNA]</scope>
    <source>
        <strain evidence="5 6">NIPH 2168</strain>
    </source>
</reference>
<dbReference type="Gene3D" id="1.10.10.1150">
    <property type="entry name" value="Coenzyme PQQ synthesis protein D (PqqD)"/>
    <property type="match status" value="1"/>
</dbReference>
<dbReference type="PATRIC" id="fig|1217706.3.peg.286"/>
<comment type="caution">
    <text evidence="5">The sequence shown here is derived from an EMBL/GenBank/DDBJ whole genome shotgun (WGS) entry which is preliminary data.</text>
</comment>
<dbReference type="RefSeq" id="WP_005255371.1">
    <property type="nucleotide sequence ID" value="NZ_BMDR01000006.1"/>
</dbReference>
<evidence type="ECO:0000256" key="1">
    <source>
        <dbReference type="ARBA" id="ARBA00004886"/>
    </source>
</evidence>
<comment type="function">
    <text evidence="4">Functions as a PqqA binding protein and presents PqqA to PqqE, in the pyrroloquinoline quinone (PQQ) biosynthetic pathway.</text>
</comment>
<dbReference type="AlphaFoldDB" id="N9Q1A4"/>
<keyword evidence="6" id="KW-1185">Reference proteome</keyword>
<comment type="pathway">
    <text evidence="1 4">Cofactor biosynthesis; pyrroloquinoline quinone biosynthesis.</text>
</comment>
<proteinExistence type="inferred from homology"/>
<dbReference type="HAMAP" id="MF_00655">
    <property type="entry name" value="PQQ_syn_PqqD"/>
    <property type="match status" value="1"/>
</dbReference>
<accession>N9Q1A4</accession>
<comment type="subunit">
    <text evidence="2 4">Monomer. Interacts with PqqE.</text>
</comment>
<dbReference type="GO" id="GO:0048038">
    <property type="term" value="F:quinone binding"/>
    <property type="evidence" value="ECO:0007669"/>
    <property type="project" value="InterPro"/>
</dbReference>
<dbReference type="GeneID" id="303684463"/>
<name>N9Q1A4_9GAMM</name>
<organism evidence="5 6">
    <name type="scientific">Acinetobacter vivianii</name>
    <dbReference type="NCBI Taxonomy" id="1776742"/>
    <lineage>
        <taxon>Bacteria</taxon>
        <taxon>Pseudomonadati</taxon>
        <taxon>Pseudomonadota</taxon>
        <taxon>Gammaproteobacteria</taxon>
        <taxon>Moraxellales</taxon>
        <taxon>Moraxellaceae</taxon>
        <taxon>Acinetobacter</taxon>
    </lineage>
</organism>
<sequence length="94" mass="10819">MTNAEFDLNLIPTWRQGYRFQFEPAQNAFVILYPEGMIKLNDSAGAIGQHIDGQQNVAAIVTLLKQQFGDIAEIEQDVVDYMRVAQQQYWIDLR</sequence>
<evidence type="ECO:0000256" key="3">
    <source>
        <dbReference type="ARBA" id="ARBA00022905"/>
    </source>
</evidence>
<dbReference type="Proteomes" id="UP000013173">
    <property type="component" value="Unassembled WGS sequence"/>
</dbReference>
<dbReference type="InterPro" id="IPR041881">
    <property type="entry name" value="PqqD_sf"/>
</dbReference>
<dbReference type="EMBL" id="APRW01000008">
    <property type="protein sequence ID" value="ENX23701.1"/>
    <property type="molecule type" value="Genomic_DNA"/>
</dbReference>
<gene>
    <name evidence="4" type="primary">pqqD</name>
    <name evidence="5" type="ORF">F892_00303</name>
</gene>
<dbReference type="OrthoDB" id="7356791at2"/>
<protein>
    <recommendedName>
        <fullName evidence="4">PqqA binding protein</fullName>
    </recommendedName>
    <alternativeName>
        <fullName evidence="4">Coenzyme PQQ synthesis protein D</fullName>
    </alternativeName>
    <alternativeName>
        <fullName evidence="4">Pyrroloquinoline quinone biosynthesis protein D</fullName>
    </alternativeName>
</protein>
<evidence type="ECO:0000313" key="6">
    <source>
        <dbReference type="Proteomes" id="UP000013173"/>
    </source>
</evidence>